<evidence type="ECO:0000313" key="1">
    <source>
        <dbReference type="EMBL" id="PER55565.1"/>
    </source>
</evidence>
<reference evidence="1 2" key="1">
    <citation type="submission" date="2017-09" db="EMBL/GenBank/DDBJ databases">
        <title>Large-scale bioinformatics analysis of Bacillus genomes uncovers conserved roles of natural products in bacterial physiology.</title>
        <authorList>
            <consortium name="Agbiome Team Llc"/>
            <person name="Bleich R.M."/>
            <person name="Kirk G.J."/>
            <person name="Santa Maria K.C."/>
            <person name="Allen S.E."/>
            <person name="Farag S."/>
            <person name="Shank E.A."/>
            <person name="Bowers A."/>
        </authorList>
    </citation>
    <scope>NUCLEOTIDE SEQUENCE [LARGE SCALE GENOMIC DNA]</scope>
    <source>
        <strain evidence="1 2">AFS005140</strain>
    </source>
</reference>
<dbReference type="Proteomes" id="UP000219897">
    <property type="component" value="Unassembled WGS sequence"/>
</dbReference>
<protein>
    <submittedName>
        <fullName evidence="1">Uncharacterized protein</fullName>
    </submittedName>
</protein>
<dbReference type="AlphaFoldDB" id="A0ABD6S942"/>
<name>A0ABD6S942_BACTU</name>
<evidence type="ECO:0000313" key="2">
    <source>
        <dbReference type="Proteomes" id="UP000219897"/>
    </source>
</evidence>
<accession>A0ABD6S942</accession>
<proteinExistence type="predicted"/>
<dbReference type="EMBL" id="NTYF01000023">
    <property type="protein sequence ID" value="PER55565.1"/>
    <property type="molecule type" value="Genomic_DNA"/>
</dbReference>
<comment type="caution">
    <text evidence="1">The sequence shown here is derived from an EMBL/GenBank/DDBJ whole genome shotgun (WGS) entry which is preliminary data.</text>
</comment>
<sequence>MIGDVYMGFSQAVKQLFPALVEDLHGDIEKGRTYQVEIQKPKLVAGSRVYGMCTFRIKEFGVELASVKNVPFGLVVQEEEKLYRDVQSVLQTAKESTVMEQELQGLWVKVLEDRVKMLEKEENPQYVGMGYAPPKGADTIKAEFKDVAMQAFSKFYLVLMGKLGGTKGQFLIYVDDVRLTYQGVYRMNIAVQVKPADSEKQASVSFALPVEYGYFDKKMMPMLDRVTKDLMMQFTASQKAPFEFDGVWMKVLGYNGIDKTLRWLMSDNKKETKVMLQRVKTVLQSEEVKKYVKGVRGFQNEIVKVELKPLQGAKTKAPLYLGANGIASGEVGVKVYDRRDTETNLIGALQTLVSLYGESDVWFQILNCYDLRKRVD</sequence>
<organism evidence="1 2">
    <name type="scientific">Bacillus thuringiensis</name>
    <dbReference type="NCBI Taxonomy" id="1428"/>
    <lineage>
        <taxon>Bacteria</taxon>
        <taxon>Bacillati</taxon>
        <taxon>Bacillota</taxon>
        <taxon>Bacilli</taxon>
        <taxon>Bacillales</taxon>
        <taxon>Bacillaceae</taxon>
        <taxon>Bacillus</taxon>
        <taxon>Bacillus cereus group</taxon>
    </lineage>
</organism>
<gene>
    <name evidence="1" type="ORF">CN495_07370</name>
</gene>